<dbReference type="OrthoDB" id="9966631at2"/>
<dbReference type="EMBL" id="PDKV01000019">
    <property type="protein sequence ID" value="PIB78090.1"/>
    <property type="molecule type" value="Genomic_DNA"/>
</dbReference>
<keyword evidence="2" id="KW-0472">Membrane</keyword>
<dbReference type="Proteomes" id="UP000230971">
    <property type="component" value="Unassembled WGS sequence"/>
</dbReference>
<keyword evidence="5" id="KW-1185">Reference proteome</keyword>
<evidence type="ECO:0000256" key="1">
    <source>
        <dbReference type="SAM" id="MobiDB-lite"/>
    </source>
</evidence>
<organism evidence="3 5">
    <name type="scientific">Mycobacterium celatum</name>
    <dbReference type="NCBI Taxonomy" id="28045"/>
    <lineage>
        <taxon>Bacteria</taxon>
        <taxon>Bacillati</taxon>
        <taxon>Actinomycetota</taxon>
        <taxon>Actinomycetes</taxon>
        <taxon>Mycobacteriales</taxon>
        <taxon>Mycobacteriaceae</taxon>
        <taxon>Mycobacterium</taxon>
    </lineage>
</organism>
<name>A0A1X1RR42_MYCCE</name>
<evidence type="ECO:0000313" key="5">
    <source>
        <dbReference type="Proteomes" id="UP000193907"/>
    </source>
</evidence>
<accession>A0A1X1RR42</accession>
<comment type="caution">
    <text evidence="3">The sequence shown here is derived from an EMBL/GenBank/DDBJ whole genome shotgun (WGS) entry which is preliminary data.</text>
</comment>
<reference evidence="4 6" key="2">
    <citation type="journal article" date="2017" name="Infect. Genet. Evol.">
        <title>The new phylogeny of the genus Mycobacterium: The old and the news.</title>
        <authorList>
            <person name="Tortoli E."/>
            <person name="Fedrizzi T."/>
            <person name="Meehan C.J."/>
            <person name="Trovato A."/>
            <person name="Grottola A."/>
            <person name="Giacobazzi E."/>
            <person name="Serpini G.F."/>
            <person name="Tagliazucchi S."/>
            <person name="Fabio A."/>
            <person name="Bettua C."/>
            <person name="Bertorelli R."/>
            <person name="Frascaro F."/>
            <person name="De Sanctis V."/>
            <person name="Pecorari M."/>
            <person name="Jousson O."/>
            <person name="Segata N."/>
            <person name="Cirillo D.M."/>
        </authorList>
    </citation>
    <scope>NUCLEOTIDE SEQUENCE [LARGE SCALE GENOMIC DNA]</scope>
    <source>
        <strain evidence="4 6">NCTC 12882</strain>
    </source>
</reference>
<reference evidence="3 5" key="1">
    <citation type="submission" date="2016-01" db="EMBL/GenBank/DDBJ databases">
        <title>The new phylogeny of the genus Mycobacterium.</title>
        <authorList>
            <person name="Tarcisio F."/>
            <person name="Conor M."/>
            <person name="Antonella G."/>
            <person name="Elisabetta G."/>
            <person name="Giulia F.S."/>
            <person name="Sara T."/>
            <person name="Anna F."/>
            <person name="Clotilde B."/>
            <person name="Roberto B."/>
            <person name="Veronica D.S."/>
            <person name="Fabio R."/>
            <person name="Monica P."/>
            <person name="Olivier J."/>
            <person name="Enrico T."/>
            <person name="Nicola S."/>
        </authorList>
    </citation>
    <scope>NUCLEOTIDE SEQUENCE [LARGE SCALE GENOMIC DNA]</scope>
    <source>
        <strain evidence="3 5">DSM 44243</strain>
    </source>
</reference>
<dbReference type="AlphaFoldDB" id="A0A1X1RR42"/>
<dbReference type="EMBL" id="LQOM01000027">
    <property type="protein sequence ID" value="ORV13480.1"/>
    <property type="molecule type" value="Genomic_DNA"/>
</dbReference>
<evidence type="ECO:0000313" key="6">
    <source>
        <dbReference type="Proteomes" id="UP000230971"/>
    </source>
</evidence>
<feature type="transmembrane region" description="Helical" evidence="2">
    <location>
        <begin position="105"/>
        <end position="125"/>
    </location>
</feature>
<dbReference type="Proteomes" id="UP000193907">
    <property type="component" value="Unassembled WGS sequence"/>
</dbReference>
<feature type="region of interest" description="Disordered" evidence="1">
    <location>
        <begin position="137"/>
        <end position="162"/>
    </location>
</feature>
<dbReference type="RefSeq" id="WP_062539060.1">
    <property type="nucleotide sequence ID" value="NZ_BBUN01000078.1"/>
</dbReference>
<evidence type="ECO:0000313" key="3">
    <source>
        <dbReference type="EMBL" id="ORV13480.1"/>
    </source>
</evidence>
<keyword evidence="2" id="KW-1133">Transmembrane helix</keyword>
<sequence>MTPIRLTDAQIRIGAALGLAHVVMALIAHFTVPAFLEGRLGLVAEPWFRRETGTTNAGFAYGIIRILQGHRDATFIRATAISGLLMATVRTLATLRGHRRGPLSALVVGSDLLLGIGGLVLAGQFDTDKPRHHRDILPSSANSAIPESVSPLGAAASKAKNR</sequence>
<feature type="transmembrane region" description="Helical" evidence="2">
    <location>
        <begin position="12"/>
        <end position="36"/>
    </location>
</feature>
<evidence type="ECO:0000256" key="2">
    <source>
        <dbReference type="SAM" id="Phobius"/>
    </source>
</evidence>
<dbReference type="STRING" id="28045.AWB95_11665"/>
<proteinExistence type="predicted"/>
<protein>
    <submittedName>
        <fullName evidence="3">Uncharacterized protein</fullName>
    </submittedName>
</protein>
<keyword evidence="2" id="KW-0812">Transmembrane</keyword>
<evidence type="ECO:0000313" key="4">
    <source>
        <dbReference type="EMBL" id="PIB78090.1"/>
    </source>
</evidence>
<gene>
    <name evidence="3" type="ORF">AWB95_11665</name>
    <name evidence="4" type="ORF">CQY23_15205</name>
</gene>